<evidence type="ECO:0000313" key="4">
    <source>
        <dbReference type="Proteomes" id="UP001152797"/>
    </source>
</evidence>
<dbReference type="EMBL" id="CAMXCT010000001">
    <property type="protein sequence ID" value="CAI3971456.1"/>
    <property type="molecule type" value="Genomic_DNA"/>
</dbReference>
<feature type="compositionally biased region" description="Basic and acidic residues" evidence="1">
    <location>
        <begin position="1"/>
        <end position="10"/>
    </location>
</feature>
<evidence type="ECO:0000313" key="3">
    <source>
        <dbReference type="EMBL" id="CAL1124831.1"/>
    </source>
</evidence>
<feature type="region of interest" description="Disordered" evidence="1">
    <location>
        <begin position="1"/>
        <end position="32"/>
    </location>
</feature>
<protein>
    <recommendedName>
        <fullName evidence="5">DUF11 domain-containing protein</fullName>
    </recommendedName>
</protein>
<keyword evidence="4" id="KW-1185">Reference proteome</keyword>
<sequence>MQGEGERDCRTAGPLTSTAVASPPSKATHSDKKTIERYGDMVLFAQSQVRWGDTMRLQLALLCTVLAVTGCKSNNLPPAQMLFEPGPGVGGPGPGVMMPGAYGAAAAMSAEAAMAEGMGGPGCMPGPGCMGGGMMAGGMMMGAASSQIAFVGPDGMIVTWDVGQPGYFDSQPLVAPGRSNFPQGAIYRLKLTSIPGRPGVELYPTLELAPTLPRTEAYLAHNAIPAQFTEEDFDQVTSGNFVTKVIYLPDAEFQELALAGVETLVSTRLDPGIDPIVEADRRGSILAIIRLGNKDLQVPDGSGEIPGEIISEEVVPASYNAAMGGPGCVPGDGNTPIPMASSMAVQPAGIPPGFIAGATAPQYGMPISGTPIGLPGPPHIPLGGPAGLQKHTITNHTHVHMPKPTSKLSINVKESPGFSYPKPPSHVSIRERTTKAPLWFRQPLSDKFKCPQPTRQAPRWRKTAGIWALVSIACLSTCYEANAQQPRLHYRFDGSSSLGAIGSWRLQRGGPLAGYFQPVELRAPQGAKIAMAVEGSFTEPQLAPASVGLLIAPVYRFRVTNIPFEPGREVFPTVEIIDRTYPPPQLAWKFPIPIELTQEDLRIALSGKMVTRVIYVEDPNTALPVQTENNEQAWFDVGPEANPLFVADTLGRPVAILRMGGRQPMDPLTPSMTFLLGCPPLMFAPQCVDVSDVGTVPEEIDPRTQAPLEIEELETPAVPDDSQDRSAAAEVEVQKMTPPGPAPMAAAAPAAGMMPAPTPLPIASGPASGVIPASATVPIEGVGEVPVCNGACCAHGGCDKPWSPAGIGCPWPYDEYLCDGGDATIPVSVDANWQIYGLGIEDTVAHFDTLDGRRLVEPSNCVCLYAPRFAAVRSVGGLNQNDQVAGPGGVVQPLAPVRSEEVQIAATDKQNLAPIHQRTWNRAGSYQMNQSDGIMATTLKAVAFQDAYLPFEDLQLIRRGIVDQAEEARLAELYQAAITWTGDQEVQVILDEQRAAEDVSIQSAHTVYAIEENPEGKLRLCKLASCRAAKPGDTVDFTLRYDNVGRSTIGNVTIVDNLTGRLAYVPGSSESSRDANFLTEINEQDSLVLRWEIIAPLEPGEGGVIRFKCRVR</sequence>
<dbReference type="EMBL" id="CAMXCT020000001">
    <property type="protein sequence ID" value="CAL1124831.1"/>
    <property type="molecule type" value="Genomic_DNA"/>
</dbReference>
<gene>
    <name evidence="2" type="ORF">C1SCF055_LOCUS46</name>
</gene>
<proteinExistence type="predicted"/>
<dbReference type="AlphaFoldDB" id="A0A9P1BHC6"/>
<name>A0A9P1BHC6_9DINO</name>
<dbReference type="InterPro" id="IPR047589">
    <property type="entry name" value="DUF11_rpt"/>
</dbReference>
<dbReference type="NCBIfam" id="TIGR01451">
    <property type="entry name" value="B_ant_repeat"/>
    <property type="match status" value="1"/>
</dbReference>
<accession>A0A9P1BHC6</accession>
<dbReference type="OrthoDB" id="10536446at2759"/>
<evidence type="ECO:0000256" key="1">
    <source>
        <dbReference type="SAM" id="MobiDB-lite"/>
    </source>
</evidence>
<organism evidence="2">
    <name type="scientific">Cladocopium goreaui</name>
    <dbReference type="NCBI Taxonomy" id="2562237"/>
    <lineage>
        <taxon>Eukaryota</taxon>
        <taxon>Sar</taxon>
        <taxon>Alveolata</taxon>
        <taxon>Dinophyceae</taxon>
        <taxon>Suessiales</taxon>
        <taxon>Symbiodiniaceae</taxon>
        <taxon>Cladocopium</taxon>
    </lineage>
</organism>
<evidence type="ECO:0008006" key="5">
    <source>
        <dbReference type="Google" id="ProtNLM"/>
    </source>
</evidence>
<dbReference type="Proteomes" id="UP001152797">
    <property type="component" value="Unassembled WGS sequence"/>
</dbReference>
<evidence type="ECO:0000313" key="2">
    <source>
        <dbReference type="EMBL" id="CAI3971456.1"/>
    </source>
</evidence>
<dbReference type="EMBL" id="CAMXCT030000001">
    <property type="protein sequence ID" value="CAL4758768.1"/>
    <property type="molecule type" value="Genomic_DNA"/>
</dbReference>
<comment type="caution">
    <text evidence="2">The sequence shown here is derived from an EMBL/GenBank/DDBJ whole genome shotgun (WGS) entry which is preliminary data.</text>
</comment>
<reference evidence="2" key="1">
    <citation type="submission" date="2022-10" db="EMBL/GenBank/DDBJ databases">
        <authorList>
            <person name="Chen Y."/>
            <person name="Dougan E. K."/>
            <person name="Chan C."/>
            <person name="Rhodes N."/>
            <person name="Thang M."/>
        </authorList>
    </citation>
    <scope>NUCLEOTIDE SEQUENCE</scope>
</reference>
<reference evidence="3" key="2">
    <citation type="submission" date="2024-04" db="EMBL/GenBank/DDBJ databases">
        <authorList>
            <person name="Chen Y."/>
            <person name="Shah S."/>
            <person name="Dougan E. K."/>
            <person name="Thang M."/>
            <person name="Chan C."/>
        </authorList>
    </citation>
    <scope>NUCLEOTIDE SEQUENCE [LARGE SCALE GENOMIC DNA]</scope>
</reference>